<accession>A0ABV8SPY8</accession>
<evidence type="ECO:0000313" key="2">
    <source>
        <dbReference type="EMBL" id="MFC4309691.1"/>
    </source>
</evidence>
<name>A0ABV8SPY8_9GAMM</name>
<sequence length="175" mass="19603">MITYNVFLDRARLPAAADWARLIREAGFDVELNPDFETAAHSGYLPCPDDRTGFEYYLESFSEPSFEIGDVGAKAIGPRNTVASLRFSGRSSDRDAASAAAATLTAMTDGVLFDTEPGHFIAADAALAWARNERYQPIATYRRRALRRKARLTPPIILRLLIILFLVFAIYWLRK</sequence>
<keyword evidence="1" id="KW-0812">Transmembrane</keyword>
<dbReference type="RefSeq" id="WP_380596729.1">
    <property type="nucleotide sequence ID" value="NZ_JBHSDU010000003.1"/>
</dbReference>
<organism evidence="2 3">
    <name type="scientific">Steroidobacter flavus</name>
    <dbReference type="NCBI Taxonomy" id="1842136"/>
    <lineage>
        <taxon>Bacteria</taxon>
        <taxon>Pseudomonadati</taxon>
        <taxon>Pseudomonadota</taxon>
        <taxon>Gammaproteobacteria</taxon>
        <taxon>Steroidobacterales</taxon>
        <taxon>Steroidobacteraceae</taxon>
        <taxon>Steroidobacter</taxon>
    </lineage>
</organism>
<evidence type="ECO:0000256" key="1">
    <source>
        <dbReference type="SAM" id="Phobius"/>
    </source>
</evidence>
<keyword evidence="1" id="KW-0472">Membrane</keyword>
<dbReference type="Proteomes" id="UP001595904">
    <property type="component" value="Unassembled WGS sequence"/>
</dbReference>
<proteinExistence type="predicted"/>
<dbReference type="EMBL" id="JBHSDU010000003">
    <property type="protein sequence ID" value="MFC4309691.1"/>
    <property type="molecule type" value="Genomic_DNA"/>
</dbReference>
<gene>
    <name evidence="2" type="ORF">ACFPN2_11425</name>
</gene>
<keyword evidence="3" id="KW-1185">Reference proteome</keyword>
<keyword evidence="1" id="KW-1133">Transmembrane helix</keyword>
<evidence type="ECO:0000313" key="3">
    <source>
        <dbReference type="Proteomes" id="UP001595904"/>
    </source>
</evidence>
<reference evidence="3" key="1">
    <citation type="journal article" date="2019" name="Int. J. Syst. Evol. Microbiol.">
        <title>The Global Catalogue of Microorganisms (GCM) 10K type strain sequencing project: providing services to taxonomists for standard genome sequencing and annotation.</title>
        <authorList>
            <consortium name="The Broad Institute Genomics Platform"/>
            <consortium name="The Broad Institute Genome Sequencing Center for Infectious Disease"/>
            <person name="Wu L."/>
            <person name="Ma J."/>
        </authorList>
    </citation>
    <scope>NUCLEOTIDE SEQUENCE [LARGE SCALE GENOMIC DNA]</scope>
    <source>
        <strain evidence="3">CGMCC 1.10759</strain>
    </source>
</reference>
<protein>
    <submittedName>
        <fullName evidence="2">Uncharacterized protein</fullName>
    </submittedName>
</protein>
<feature type="transmembrane region" description="Helical" evidence="1">
    <location>
        <begin position="152"/>
        <end position="173"/>
    </location>
</feature>
<comment type="caution">
    <text evidence="2">The sequence shown here is derived from an EMBL/GenBank/DDBJ whole genome shotgun (WGS) entry which is preliminary data.</text>
</comment>